<keyword evidence="1" id="KW-0808">Transferase</keyword>
<keyword evidence="1" id="KW-0418">Kinase</keyword>
<sequence>MPAESRQDIRAVPEALGRHLADDVNGDFLLGEHERTKHPNRHEYRQQPRVVDIRVAVTRVEPYRRNQLRFHYVVRQRVVSHGVVAQVEVDDCERLLLYIFVRQLEQARSARHQRLYDILDELRAALHIMFETGDAECASLPEPLSLVAINVQFRVHASIDAFHVVFHVYALCRPLIPIRACLLVRGSMLHLPFQQFKPRQHLSILHMVPLTT</sequence>
<proteinExistence type="predicted"/>
<dbReference type="GeneID" id="94196706"/>
<name>A0AAV4M013_BABCB</name>
<evidence type="ECO:0000313" key="1">
    <source>
        <dbReference type="EMBL" id="GIX65225.1"/>
    </source>
</evidence>
<comment type="caution">
    <text evidence="1">The sequence shown here is derived from an EMBL/GenBank/DDBJ whole genome shotgun (WGS) entry which is preliminary data.</text>
</comment>
<keyword evidence="2" id="KW-1185">Reference proteome</keyword>
<accession>A0AAV4M013</accession>
<dbReference type="Proteomes" id="UP001497744">
    <property type="component" value="Unassembled WGS sequence"/>
</dbReference>
<dbReference type="AlphaFoldDB" id="A0AAV4M013"/>
<protein>
    <submittedName>
        <fullName evidence="1">Hybrid sensor histidine kinase/response regulator</fullName>
    </submittedName>
</protein>
<evidence type="ECO:0000313" key="2">
    <source>
        <dbReference type="Proteomes" id="UP001497744"/>
    </source>
</evidence>
<organism evidence="1 2">
    <name type="scientific">Babesia caballi</name>
    <dbReference type="NCBI Taxonomy" id="5871"/>
    <lineage>
        <taxon>Eukaryota</taxon>
        <taxon>Sar</taxon>
        <taxon>Alveolata</taxon>
        <taxon>Apicomplexa</taxon>
        <taxon>Aconoidasida</taxon>
        <taxon>Piroplasmida</taxon>
        <taxon>Babesiidae</taxon>
        <taxon>Babesia</taxon>
    </lineage>
</organism>
<dbReference type="GO" id="GO:0016301">
    <property type="term" value="F:kinase activity"/>
    <property type="evidence" value="ECO:0007669"/>
    <property type="project" value="UniProtKB-KW"/>
</dbReference>
<reference evidence="1 2" key="1">
    <citation type="submission" date="2021-06" db="EMBL/GenBank/DDBJ databases">
        <title>Genome sequence of Babesia caballi.</title>
        <authorList>
            <person name="Yamagishi J."/>
            <person name="Kidaka T."/>
            <person name="Ochi A."/>
        </authorList>
    </citation>
    <scope>NUCLEOTIDE SEQUENCE [LARGE SCALE GENOMIC DNA]</scope>
    <source>
        <strain evidence="1">USDA-D6B2</strain>
    </source>
</reference>
<gene>
    <name evidence="1" type="ORF">BcabD6B2_46600</name>
</gene>
<dbReference type="EMBL" id="BPLF01000004">
    <property type="protein sequence ID" value="GIX65225.1"/>
    <property type="molecule type" value="Genomic_DNA"/>
</dbReference>
<dbReference type="RefSeq" id="XP_067717294.1">
    <property type="nucleotide sequence ID" value="XM_067861193.1"/>
</dbReference>